<evidence type="ECO:0008006" key="3">
    <source>
        <dbReference type="Google" id="ProtNLM"/>
    </source>
</evidence>
<dbReference type="Gene3D" id="3.80.10.10">
    <property type="entry name" value="Ribonuclease Inhibitor"/>
    <property type="match status" value="1"/>
</dbReference>
<reference evidence="1 2" key="1">
    <citation type="submission" date="2022-09" db="EMBL/GenBank/DDBJ databases">
        <authorList>
            <person name="Palmer J.M."/>
        </authorList>
    </citation>
    <scope>NUCLEOTIDE SEQUENCE [LARGE SCALE GENOMIC DNA]</scope>
    <source>
        <strain evidence="1 2">DSM 7382</strain>
    </source>
</reference>
<name>A0AAW0FR25_9APHY</name>
<accession>A0AAW0FR25</accession>
<dbReference type="Proteomes" id="UP001385951">
    <property type="component" value="Unassembled WGS sequence"/>
</dbReference>
<comment type="caution">
    <text evidence="1">The sequence shown here is derived from an EMBL/GenBank/DDBJ whole genome shotgun (WGS) entry which is preliminary data.</text>
</comment>
<sequence>MVVGVAGGVGKHDLAHYQKSAILDTIYDTVHYLQYTLAFEPGTLVWRINMNMIPAVQDKSPSMVVPPHTFFPGLATEALLNPITEHETIVSSNRPVMVHHPRRAIARYQGCFNETAPLINRMLPLEILVEIFCICAAICRKSKFTYRWFRLAHVCKAWRNLVMGTPSLFYHIRAPVKQIAHLEEFLKLSAPLPLRILVRRMDSSSRSATWSTLLHHLPRTEYLMLEERPHLTLPICPFLSNVVLSSDTYDRLPPGLSHVMPNLRTLIAERVEFIPDMWVSSPLPHTIRTLDLCGHHVSQPNTMYELLQQVSRLPFLEVLILGEVIVDFLDEGIQMLKSLQRLELRGLAKPIIKIIHHVAAFKHIVINMTDGHKEDITSLPFLLKTKLILDQAASSIDPDLEFHVNCGTGFSIHLRRSGLDEISIAFGYLGTLSEPKWDTLREIATTLSPHLSVVGHCHITFGIWSNSKDIYGQAFNSFLCKLPSITDLEICLGGSGSRTIVTSIFHVDVEGDELFLPSLRKMRIQGSWPPQRSVMEDICTALSALQERRKGARLHTFTYIAANPPRSSLALIVPGRFSSELQSAADEVVFRWE</sequence>
<dbReference type="InterPro" id="IPR032675">
    <property type="entry name" value="LRR_dom_sf"/>
</dbReference>
<keyword evidence="2" id="KW-1185">Reference proteome</keyword>
<gene>
    <name evidence="1" type="ORF">QCA50_017758</name>
</gene>
<proteinExistence type="predicted"/>
<dbReference type="AlphaFoldDB" id="A0AAW0FR25"/>
<protein>
    <recommendedName>
        <fullName evidence="3">F-box domain-containing protein</fullName>
    </recommendedName>
</protein>
<organism evidence="1 2">
    <name type="scientific">Cerrena zonata</name>
    <dbReference type="NCBI Taxonomy" id="2478898"/>
    <lineage>
        <taxon>Eukaryota</taxon>
        <taxon>Fungi</taxon>
        <taxon>Dikarya</taxon>
        <taxon>Basidiomycota</taxon>
        <taxon>Agaricomycotina</taxon>
        <taxon>Agaricomycetes</taxon>
        <taxon>Polyporales</taxon>
        <taxon>Cerrenaceae</taxon>
        <taxon>Cerrena</taxon>
    </lineage>
</organism>
<dbReference type="EMBL" id="JASBNA010000062">
    <property type="protein sequence ID" value="KAK7679180.1"/>
    <property type="molecule type" value="Genomic_DNA"/>
</dbReference>
<evidence type="ECO:0000313" key="1">
    <source>
        <dbReference type="EMBL" id="KAK7679180.1"/>
    </source>
</evidence>
<dbReference type="SUPFAM" id="SSF52047">
    <property type="entry name" value="RNI-like"/>
    <property type="match status" value="1"/>
</dbReference>
<evidence type="ECO:0000313" key="2">
    <source>
        <dbReference type="Proteomes" id="UP001385951"/>
    </source>
</evidence>